<evidence type="ECO:0000259" key="9">
    <source>
        <dbReference type="PROSITE" id="PS51371"/>
    </source>
</evidence>
<sequence>MEKDKVYIIGHRNPDTDSICSAICYANLKNIIGDAEYIPVRAGDVNTETEFVLDHFGASAPALMENITTQVRDIEIRKTKGVSRCTSIRKAWKMMQDNDIVTIPIVTKEGSLEGLITVSDIAHNIMDVYDNTVLSKGKTIYSNILDTINGEMLVGDPKDVFDEGKVLIGAANPEMMESYIDKGDIVIVGNRYESQLCAIEADAGCVVVCLGARVPATIIKMAESKGCRIIATPYDTYMVTSLIGQSLSIGYFMKRHNLTVFDDDDYLDDISDVMGSKRYRDFPILGEDGRYIGMISRRNLLGAKGKKVILVDHNERNQCVEGIEHAEILEIIDHHRIGAVETMAPVFFRNQPLGCTSTIIYEMYKEEGVTPDKQIAGLLCSAIISDTLMFRSPTSTPEDKAAVAELAPMAGIDVEKYSEQLFSAAGDLEGKPLEDIFYSDFKRFNAGDVFFGVGQIVSMNKTELRDLEKRMISYLPEAMKETGTDMMYFMLTNVLSEVSGIICAGDGARQIILDAFGPAAKVEEDDDNMILLTGVMSRKKQLVPNIIRTLQEKKATV</sequence>
<organism evidence="10 11">
    <name type="scientific">Aminicella lysinilytica</name>
    <dbReference type="NCBI Taxonomy" id="433323"/>
    <lineage>
        <taxon>Bacteria</taxon>
        <taxon>Bacillati</taxon>
        <taxon>Bacillota</taxon>
        <taxon>Clostridia</taxon>
        <taxon>Peptostreptococcales</taxon>
        <taxon>Anaerovoracaceae</taxon>
        <taxon>Aminicella</taxon>
    </lineage>
</organism>
<dbReference type="Gene3D" id="3.40.1390.20">
    <property type="entry name" value="HprK N-terminal domain-like"/>
    <property type="match status" value="1"/>
</dbReference>
<dbReference type="InterPro" id="IPR004097">
    <property type="entry name" value="DHHA2"/>
</dbReference>
<feature type="domain" description="CBS" evidence="9">
    <location>
        <begin position="253"/>
        <end position="311"/>
    </location>
</feature>
<dbReference type="AlphaFoldDB" id="A0A4R6PX83"/>
<dbReference type="RefSeq" id="WP_133529348.1">
    <property type="nucleotide sequence ID" value="NZ_SNXO01000064.1"/>
</dbReference>
<dbReference type="Pfam" id="PF07085">
    <property type="entry name" value="DRTGG"/>
    <property type="match status" value="1"/>
</dbReference>
<keyword evidence="8" id="KW-0129">CBS domain</keyword>
<dbReference type="SMART" id="SM01131">
    <property type="entry name" value="DHHA2"/>
    <property type="match status" value="1"/>
</dbReference>
<dbReference type="InterPro" id="IPR038763">
    <property type="entry name" value="DHH_sf"/>
</dbReference>
<protein>
    <recommendedName>
        <fullName evidence="2">inorganic diphosphatase</fullName>
        <ecNumber evidence="2">3.6.1.1</ecNumber>
    </recommendedName>
    <alternativeName>
        <fullName evidence="6">Pyrophosphate phospho-hydrolase</fullName>
    </alternativeName>
</protein>
<comment type="cofactor">
    <cofactor evidence="1">
        <name>Mn(2+)</name>
        <dbReference type="ChEBI" id="CHEBI:29035"/>
    </cofactor>
</comment>
<dbReference type="SUPFAM" id="SSF54631">
    <property type="entry name" value="CBS-domain pair"/>
    <property type="match status" value="1"/>
</dbReference>
<feature type="domain" description="CBS" evidence="9">
    <location>
        <begin position="75"/>
        <end position="133"/>
    </location>
</feature>
<evidence type="ECO:0000256" key="8">
    <source>
        <dbReference type="PROSITE-ProRule" id="PRU00703"/>
    </source>
</evidence>
<dbReference type="FunFam" id="3.90.1640.10:FF:000001">
    <property type="entry name" value="Probable manganese-dependent inorganic pyrophosphatase"/>
    <property type="match status" value="1"/>
</dbReference>
<dbReference type="OrthoDB" id="9766150at2"/>
<dbReference type="NCBIfam" id="NF011443">
    <property type="entry name" value="PRK14869.1-5"/>
    <property type="match status" value="1"/>
</dbReference>
<dbReference type="SMART" id="SM00116">
    <property type="entry name" value="CBS"/>
    <property type="match status" value="2"/>
</dbReference>
<evidence type="ECO:0000256" key="5">
    <source>
        <dbReference type="ARBA" id="ARBA00023211"/>
    </source>
</evidence>
<keyword evidence="4" id="KW-0378">Hydrolase</keyword>
<dbReference type="Gene3D" id="3.10.310.20">
    <property type="entry name" value="DHHA2 domain"/>
    <property type="match status" value="1"/>
</dbReference>
<evidence type="ECO:0000256" key="6">
    <source>
        <dbReference type="ARBA" id="ARBA00032535"/>
    </source>
</evidence>
<dbReference type="EC" id="3.6.1.1" evidence="2"/>
<dbReference type="InterPro" id="IPR001667">
    <property type="entry name" value="DDH_dom"/>
</dbReference>
<name>A0A4R6PX83_9FIRM</name>
<dbReference type="InterPro" id="IPR010766">
    <property type="entry name" value="DRTGG"/>
</dbReference>
<keyword evidence="11" id="KW-1185">Reference proteome</keyword>
<dbReference type="PANTHER" id="PTHR12112:SF22">
    <property type="entry name" value="MANGANESE-DEPENDENT INORGANIC PYROPHOSPHATASE-RELATED"/>
    <property type="match status" value="1"/>
</dbReference>
<dbReference type="Gene3D" id="3.90.1640.10">
    <property type="entry name" value="inorganic pyrophosphatase (n-terminal core)"/>
    <property type="match status" value="1"/>
</dbReference>
<dbReference type="Pfam" id="PF01368">
    <property type="entry name" value="DHH"/>
    <property type="match status" value="1"/>
</dbReference>
<dbReference type="Gene3D" id="3.10.580.10">
    <property type="entry name" value="CBS-domain"/>
    <property type="match status" value="1"/>
</dbReference>
<evidence type="ECO:0000256" key="2">
    <source>
        <dbReference type="ARBA" id="ARBA00012146"/>
    </source>
</evidence>
<gene>
    <name evidence="10" type="ORF">EV211_1643</name>
</gene>
<dbReference type="NCBIfam" id="NF011442">
    <property type="entry name" value="PRK14869.1-4"/>
    <property type="match status" value="1"/>
</dbReference>
<dbReference type="GO" id="GO:0005737">
    <property type="term" value="C:cytoplasm"/>
    <property type="evidence" value="ECO:0007669"/>
    <property type="project" value="InterPro"/>
</dbReference>
<dbReference type="GO" id="GO:0004427">
    <property type="term" value="F:inorganic diphosphate phosphatase activity"/>
    <property type="evidence" value="ECO:0007669"/>
    <property type="project" value="UniProtKB-EC"/>
</dbReference>
<dbReference type="PANTHER" id="PTHR12112">
    <property type="entry name" value="BNIP - RELATED"/>
    <property type="match status" value="1"/>
</dbReference>
<proteinExistence type="predicted"/>
<comment type="caution">
    <text evidence="10">The sequence shown here is derived from an EMBL/GenBank/DDBJ whole genome shotgun (WGS) entry which is preliminary data.</text>
</comment>
<dbReference type="PROSITE" id="PS51371">
    <property type="entry name" value="CBS"/>
    <property type="match status" value="2"/>
</dbReference>
<evidence type="ECO:0000313" key="11">
    <source>
        <dbReference type="Proteomes" id="UP000295500"/>
    </source>
</evidence>
<evidence type="ECO:0000256" key="3">
    <source>
        <dbReference type="ARBA" id="ARBA00022723"/>
    </source>
</evidence>
<keyword evidence="5" id="KW-0464">Manganese</keyword>
<dbReference type="InterPro" id="IPR046342">
    <property type="entry name" value="CBS_dom_sf"/>
</dbReference>
<dbReference type="InterPro" id="IPR028979">
    <property type="entry name" value="Ser_kin/Pase_Hpr-like_N_sf"/>
</dbReference>
<keyword evidence="3" id="KW-0479">Metal-binding</keyword>
<comment type="catalytic activity">
    <reaction evidence="7">
        <text>diphosphate + H2O = 2 phosphate + H(+)</text>
        <dbReference type="Rhea" id="RHEA:24576"/>
        <dbReference type="ChEBI" id="CHEBI:15377"/>
        <dbReference type="ChEBI" id="CHEBI:15378"/>
        <dbReference type="ChEBI" id="CHEBI:33019"/>
        <dbReference type="ChEBI" id="CHEBI:43474"/>
        <dbReference type="EC" id="3.6.1.1"/>
    </reaction>
</comment>
<evidence type="ECO:0000256" key="7">
    <source>
        <dbReference type="ARBA" id="ARBA00047820"/>
    </source>
</evidence>
<evidence type="ECO:0000256" key="1">
    <source>
        <dbReference type="ARBA" id="ARBA00001936"/>
    </source>
</evidence>
<dbReference type="InterPro" id="IPR038222">
    <property type="entry name" value="DHHA2_dom_sf"/>
</dbReference>
<evidence type="ECO:0000313" key="10">
    <source>
        <dbReference type="EMBL" id="TDP45298.1"/>
    </source>
</evidence>
<dbReference type="EMBL" id="SNXO01000064">
    <property type="protein sequence ID" value="TDP45298.1"/>
    <property type="molecule type" value="Genomic_DNA"/>
</dbReference>
<dbReference type="Pfam" id="PF02833">
    <property type="entry name" value="DHHA2"/>
    <property type="match status" value="1"/>
</dbReference>
<dbReference type="InterPro" id="IPR000644">
    <property type="entry name" value="CBS_dom"/>
</dbReference>
<dbReference type="SUPFAM" id="SSF64182">
    <property type="entry name" value="DHH phosphoesterases"/>
    <property type="match status" value="1"/>
</dbReference>
<dbReference type="Proteomes" id="UP000295500">
    <property type="component" value="Unassembled WGS sequence"/>
</dbReference>
<dbReference type="Pfam" id="PF00571">
    <property type="entry name" value="CBS"/>
    <property type="match status" value="2"/>
</dbReference>
<accession>A0A4R6PX83</accession>
<evidence type="ECO:0000256" key="4">
    <source>
        <dbReference type="ARBA" id="ARBA00022801"/>
    </source>
</evidence>
<dbReference type="GO" id="GO:0046872">
    <property type="term" value="F:metal ion binding"/>
    <property type="evidence" value="ECO:0007669"/>
    <property type="project" value="UniProtKB-KW"/>
</dbReference>
<dbReference type="SUPFAM" id="SSF75138">
    <property type="entry name" value="HprK N-terminal domain-like"/>
    <property type="match status" value="1"/>
</dbReference>
<reference evidence="10 11" key="1">
    <citation type="submission" date="2019-03" db="EMBL/GenBank/DDBJ databases">
        <title>Genomic Encyclopedia of Type Strains, Phase IV (KMG-IV): sequencing the most valuable type-strain genomes for metagenomic binning, comparative biology and taxonomic classification.</title>
        <authorList>
            <person name="Goeker M."/>
        </authorList>
    </citation>
    <scope>NUCLEOTIDE SEQUENCE [LARGE SCALE GENOMIC DNA]</scope>
    <source>
        <strain evidence="10 11">DSM 28287</strain>
    </source>
</reference>